<dbReference type="PROSITE" id="PS51782">
    <property type="entry name" value="LYSM"/>
    <property type="match status" value="2"/>
</dbReference>
<evidence type="ECO:0000259" key="10">
    <source>
        <dbReference type="PROSITE" id="PS52035"/>
    </source>
</evidence>
<dbReference type="Proteomes" id="UP000276443">
    <property type="component" value="Unassembled WGS sequence"/>
</dbReference>
<dbReference type="Gene3D" id="3.40.630.10">
    <property type="entry name" value="Zn peptidases"/>
    <property type="match status" value="1"/>
</dbReference>
<dbReference type="SMART" id="SM00631">
    <property type="entry name" value="Zn_pept"/>
    <property type="match status" value="1"/>
</dbReference>
<dbReference type="CDD" id="cd06229">
    <property type="entry name" value="M14_Endopeptidase_I"/>
    <property type="match status" value="1"/>
</dbReference>
<keyword evidence="3" id="KW-0645">Protease</keyword>
<comment type="caution">
    <text evidence="11">The sequence shown here is derived from an EMBL/GenBank/DDBJ whole genome shotgun (WGS) entry which is preliminary data.</text>
</comment>
<dbReference type="SMART" id="SM00257">
    <property type="entry name" value="LysM"/>
    <property type="match status" value="2"/>
</dbReference>
<dbReference type="InterPro" id="IPR034274">
    <property type="entry name" value="ENP1_M14_CPD"/>
</dbReference>
<dbReference type="Pfam" id="PF01476">
    <property type="entry name" value="LysM"/>
    <property type="match status" value="2"/>
</dbReference>
<dbReference type="InterPro" id="IPR000834">
    <property type="entry name" value="Peptidase_M14"/>
</dbReference>
<evidence type="ECO:0000256" key="8">
    <source>
        <dbReference type="SAM" id="MobiDB-lite"/>
    </source>
</evidence>
<dbReference type="Pfam" id="PF00246">
    <property type="entry name" value="Peptidase_M14"/>
    <property type="match status" value="1"/>
</dbReference>
<evidence type="ECO:0000259" key="9">
    <source>
        <dbReference type="PROSITE" id="PS51782"/>
    </source>
</evidence>
<feature type="active site" description="Proton donor/acceptor" evidence="7">
    <location>
        <position position="365"/>
    </location>
</feature>
<keyword evidence="12" id="KW-1185">Reference proteome</keyword>
<protein>
    <submittedName>
        <fullName evidence="11">G-D-glutamyl-meso-diaminopimelate peptidase</fullName>
    </submittedName>
</protein>
<reference evidence="11 12" key="1">
    <citation type="submission" date="2018-11" db="EMBL/GenBank/DDBJ databases">
        <title>Genomic Encyclopedia of Type Strains, Phase IV (KMG-IV): sequencing the most valuable type-strain genomes for metagenomic binning, comparative biology and taxonomic classification.</title>
        <authorList>
            <person name="Goeker M."/>
        </authorList>
    </citation>
    <scope>NUCLEOTIDE SEQUENCE [LARGE SCALE GENOMIC DNA]</scope>
    <source>
        <strain evidence="11 12">DSM 18090</strain>
    </source>
</reference>
<evidence type="ECO:0000256" key="5">
    <source>
        <dbReference type="ARBA" id="ARBA00022833"/>
    </source>
</evidence>
<keyword evidence="5" id="KW-0862">Zinc</keyword>
<feature type="domain" description="LysM" evidence="9">
    <location>
        <begin position="1"/>
        <end position="45"/>
    </location>
</feature>
<dbReference type="EMBL" id="RKRF01000007">
    <property type="protein sequence ID" value="RPF55829.1"/>
    <property type="molecule type" value="Genomic_DNA"/>
</dbReference>
<dbReference type="PANTHER" id="PTHR11705:SF143">
    <property type="entry name" value="SLL0236 PROTEIN"/>
    <property type="match status" value="1"/>
</dbReference>
<proteinExistence type="inferred from homology"/>
<dbReference type="PANTHER" id="PTHR11705">
    <property type="entry name" value="PROTEASE FAMILY M14 CARBOXYPEPTIDASE A,B"/>
    <property type="match status" value="1"/>
</dbReference>
<dbReference type="AlphaFoldDB" id="A0A3N5BGA6"/>
<evidence type="ECO:0000313" key="12">
    <source>
        <dbReference type="Proteomes" id="UP000276443"/>
    </source>
</evidence>
<dbReference type="GO" id="GO:0004181">
    <property type="term" value="F:metallocarboxypeptidase activity"/>
    <property type="evidence" value="ECO:0007669"/>
    <property type="project" value="InterPro"/>
</dbReference>
<feature type="region of interest" description="Disordered" evidence="8">
    <location>
        <begin position="262"/>
        <end position="284"/>
    </location>
</feature>
<dbReference type="GO" id="GO:0005615">
    <property type="term" value="C:extracellular space"/>
    <property type="evidence" value="ECO:0007669"/>
    <property type="project" value="TreeGrafter"/>
</dbReference>
<evidence type="ECO:0000313" key="11">
    <source>
        <dbReference type="EMBL" id="RPF55829.1"/>
    </source>
</evidence>
<dbReference type="CDD" id="cd00118">
    <property type="entry name" value="LysM"/>
    <property type="match status" value="2"/>
</dbReference>
<evidence type="ECO:0000256" key="1">
    <source>
        <dbReference type="ARBA" id="ARBA00001947"/>
    </source>
</evidence>
<feature type="domain" description="Peptidase M14" evidence="10">
    <location>
        <begin position="107"/>
        <end position="393"/>
    </location>
</feature>
<dbReference type="OrthoDB" id="9802862at2"/>
<evidence type="ECO:0000256" key="6">
    <source>
        <dbReference type="ARBA" id="ARBA00023049"/>
    </source>
</evidence>
<dbReference type="GO" id="GO:0008270">
    <property type="term" value="F:zinc ion binding"/>
    <property type="evidence" value="ECO:0007669"/>
    <property type="project" value="InterPro"/>
</dbReference>
<dbReference type="RefSeq" id="WP_124219774.1">
    <property type="nucleotide sequence ID" value="NZ_RKRF01000007.1"/>
</dbReference>
<evidence type="ECO:0000256" key="4">
    <source>
        <dbReference type="ARBA" id="ARBA00022801"/>
    </source>
</evidence>
<evidence type="ECO:0000256" key="3">
    <source>
        <dbReference type="ARBA" id="ARBA00022670"/>
    </source>
</evidence>
<keyword evidence="4" id="KW-0378">Hydrolase</keyword>
<comment type="cofactor">
    <cofactor evidence="1">
        <name>Zn(2+)</name>
        <dbReference type="ChEBI" id="CHEBI:29105"/>
    </cofactor>
</comment>
<evidence type="ECO:0000256" key="7">
    <source>
        <dbReference type="PROSITE-ProRule" id="PRU01379"/>
    </source>
</evidence>
<dbReference type="SUPFAM" id="SSF53187">
    <property type="entry name" value="Zn-dependent exopeptidases"/>
    <property type="match status" value="1"/>
</dbReference>
<accession>A0A3N5BGA6</accession>
<dbReference type="GO" id="GO:0006508">
    <property type="term" value="P:proteolysis"/>
    <property type="evidence" value="ECO:0007669"/>
    <property type="project" value="UniProtKB-KW"/>
</dbReference>
<dbReference type="InterPro" id="IPR018392">
    <property type="entry name" value="LysM"/>
</dbReference>
<comment type="similarity">
    <text evidence="2 7">Belongs to the peptidase M14 family.</text>
</comment>
<name>A0A3N5BGA6_9BACI</name>
<keyword evidence="6" id="KW-0482">Metalloprotease</keyword>
<organism evidence="11 12">
    <name type="scientific">Aquisalibacillus elongatus</name>
    <dbReference type="NCBI Taxonomy" id="485577"/>
    <lineage>
        <taxon>Bacteria</taxon>
        <taxon>Bacillati</taxon>
        <taxon>Bacillota</taxon>
        <taxon>Bacilli</taxon>
        <taxon>Bacillales</taxon>
        <taxon>Bacillaceae</taxon>
        <taxon>Aquisalibacillus</taxon>
    </lineage>
</organism>
<dbReference type="InterPro" id="IPR036779">
    <property type="entry name" value="LysM_dom_sf"/>
</dbReference>
<sequence length="395" mass="45607">MDLVIQPGMTYYQIARLFNIPLQQLIEANPYTDPNALRVGQVIKVPNYIKEEYWIQPGDTLWKISQEYSLPLERILATNPVNSYQLRIGDLLNIPKRIYDNILTFNEPYTSDRLEEDLFKLVNLFPFLTLREIGQSVMNKPIYEVTIGEGDRHIHINGSFHANESITTSVIMRFLHDYLLSLSSNEPIRGIDMQNFYNSITLSLVPMVNPDGVDLLNKGLPEDAEFQDLVLEINQGSTNFNNWKANIRGVDLNNQYPANWEIESNRKRQQPAPRDYPGPSPLSEPEAITMAELVKNNDFERVLALHTQGKVIYWGYEGLEPPESQTIVSEYSRMSGYTPIRYVDSHNGYKDWFIQEYRRPGFTVELGRGTNPLPFEQFDEIYEETLGVFLVNLNV</sequence>
<evidence type="ECO:0000256" key="2">
    <source>
        <dbReference type="ARBA" id="ARBA00005988"/>
    </source>
</evidence>
<dbReference type="SUPFAM" id="SSF54106">
    <property type="entry name" value="LysM domain"/>
    <property type="match status" value="2"/>
</dbReference>
<dbReference type="PROSITE" id="PS52035">
    <property type="entry name" value="PEPTIDASE_M14"/>
    <property type="match status" value="1"/>
</dbReference>
<feature type="domain" description="LysM" evidence="9">
    <location>
        <begin position="51"/>
        <end position="94"/>
    </location>
</feature>
<dbReference type="Gene3D" id="3.10.350.10">
    <property type="entry name" value="LysM domain"/>
    <property type="match status" value="2"/>
</dbReference>
<gene>
    <name evidence="11" type="ORF">EDC24_0714</name>
</gene>